<sequence>MTTFPFISQLKSAFQAVTGDLDGAKKTQESFLEAWRDHPLETVGDIADGIPVVGHIKGVVHFAMGDTEAGIRAEEGATRTLAVVAAGALVAASGGTAAPILAGVVAGLAADGVLTGIESARHGGKFDPQGMISVGSNVVKDIQRGENPSGDIFDGIAIVAGDGLVGSSAVKAPTASALEPKTTIYRVEGRSMVKMGAELKDFKAGDNQRIFYHKDHIELRERFPEMGPAEDLAPKPPLRDTNYPRIKSAQKENMKNPLSTLPSDASVFEDNGNMIFLNCGAEDRAYGYYADKLIDHRKFVKEYRELLPSDTISGVTEKTHTIKVKSFEVLTRDLAEIERDAITEAEKPPIQRELTRLQNEVKRLKKAVDKATNDSARIVAETKRIEAETTLKNYEKENWKGVLRVDVSKAEGQYGMTNSRYTPIFQKHIPGTFRSESLWIRHMPTPVLKLIAKNPVAFGKVRRFRYAKAARPILGGSTHPSSEGERTLRVAELANVKDEKLESEDVAPLALAHCRHVKTMAAPTEETSPEWTEHYEYLVKFDEDSEVEWYPEELIADDLQEDFYKRAMSSSKAVGRVKSSEDGKMVVERPDGSVDTVNSHQIFWNEQDPSTNQMSLSELDSVLYHIHRDDSHHGVRIPLDASSSFPGQTVAHATHCTERDGSTPVYFGSAIDFKGGVHPCKVAPSLEPYVRVGYAGKEYKHDGKYDLLPFVPELMALVPSYRGEVPEGRRPIPGGHESDGRKLYHAVAEVDGLLVPGKVAPHLLLEVAWIEKIHVAHVQA</sequence>
<evidence type="ECO:0000313" key="3">
    <source>
        <dbReference type="Proteomes" id="UP001149165"/>
    </source>
</evidence>
<accession>A0A9W9GEI6</accession>
<organism evidence="2 3">
    <name type="scientific">Penicillium angulare</name>
    <dbReference type="NCBI Taxonomy" id="116970"/>
    <lineage>
        <taxon>Eukaryota</taxon>
        <taxon>Fungi</taxon>
        <taxon>Dikarya</taxon>
        <taxon>Ascomycota</taxon>
        <taxon>Pezizomycotina</taxon>
        <taxon>Eurotiomycetes</taxon>
        <taxon>Eurotiomycetidae</taxon>
        <taxon>Eurotiales</taxon>
        <taxon>Aspergillaceae</taxon>
        <taxon>Penicillium</taxon>
    </lineage>
</organism>
<evidence type="ECO:0000313" key="2">
    <source>
        <dbReference type="EMBL" id="KAJ5116800.1"/>
    </source>
</evidence>
<dbReference type="Pfam" id="PF11901">
    <property type="entry name" value="DM9"/>
    <property type="match status" value="1"/>
</dbReference>
<dbReference type="EMBL" id="JAPQKH010000001">
    <property type="protein sequence ID" value="KAJ5116800.1"/>
    <property type="molecule type" value="Genomic_DNA"/>
</dbReference>
<reference evidence="2" key="2">
    <citation type="journal article" date="2023" name="IMA Fungus">
        <title>Comparative genomic study of the Penicillium genus elucidates a diverse pangenome and 15 lateral gene transfer events.</title>
        <authorList>
            <person name="Petersen C."/>
            <person name="Sorensen T."/>
            <person name="Nielsen M.R."/>
            <person name="Sondergaard T.E."/>
            <person name="Sorensen J.L."/>
            <person name="Fitzpatrick D.A."/>
            <person name="Frisvad J.C."/>
            <person name="Nielsen K.L."/>
        </authorList>
    </citation>
    <scope>NUCLEOTIDE SEQUENCE</scope>
    <source>
        <strain evidence="2">IBT 30069</strain>
    </source>
</reference>
<dbReference type="PANTHER" id="PTHR34494:SF1">
    <property type="entry name" value="PROTEIN CBG25024"/>
    <property type="match status" value="1"/>
</dbReference>
<name>A0A9W9GEI6_9EURO</name>
<reference evidence="2" key="1">
    <citation type="submission" date="2022-11" db="EMBL/GenBank/DDBJ databases">
        <authorList>
            <person name="Petersen C."/>
        </authorList>
    </citation>
    <scope>NUCLEOTIDE SEQUENCE</scope>
    <source>
        <strain evidence="2">IBT 30069</strain>
    </source>
</reference>
<dbReference type="AlphaFoldDB" id="A0A9W9GEI6"/>
<dbReference type="PANTHER" id="PTHR34494">
    <property type="entry name" value="PROTEIN CBG25024"/>
    <property type="match status" value="1"/>
</dbReference>
<dbReference type="OrthoDB" id="5599852at2759"/>
<dbReference type="InterPro" id="IPR006616">
    <property type="entry name" value="DM9_repeat"/>
</dbReference>
<keyword evidence="3" id="KW-1185">Reference proteome</keyword>
<keyword evidence="1" id="KW-0175">Coiled coil</keyword>
<comment type="caution">
    <text evidence="2">The sequence shown here is derived from an EMBL/GenBank/DDBJ whole genome shotgun (WGS) entry which is preliminary data.</text>
</comment>
<feature type="coiled-coil region" evidence="1">
    <location>
        <begin position="354"/>
        <end position="397"/>
    </location>
</feature>
<gene>
    <name evidence="2" type="ORF">N7456_001148</name>
</gene>
<protein>
    <submittedName>
        <fullName evidence="2">Uncharacterized protein</fullName>
    </submittedName>
</protein>
<evidence type="ECO:0000256" key="1">
    <source>
        <dbReference type="SAM" id="Coils"/>
    </source>
</evidence>
<dbReference type="Proteomes" id="UP001149165">
    <property type="component" value="Unassembled WGS sequence"/>
</dbReference>
<proteinExistence type="predicted"/>